<feature type="region of interest" description="Disordered" evidence="9">
    <location>
        <begin position="103"/>
        <end position="257"/>
    </location>
</feature>
<dbReference type="PANTHER" id="PTHR40468:SF1">
    <property type="entry name" value="TOPOISOMERASE I DAMAGE AFFECTED PROTEIN 11"/>
    <property type="match status" value="1"/>
</dbReference>
<dbReference type="InterPro" id="IPR013734">
    <property type="entry name" value="TF_Nrm1/Whi5"/>
</dbReference>
<proteinExistence type="inferred from homology"/>
<keyword evidence="7" id="KW-0804">Transcription</keyword>
<feature type="compositionally biased region" description="Polar residues" evidence="9">
    <location>
        <begin position="277"/>
        <end position="286"/>
    </location>
</feature>
<dbReference type="EMBL" id="ML975162">
    <property type="protein sequence ID" value="KAF1811255.1"/>
    <property type="molecule type" value="Genomic_DNA"/>
</dbReference>
<evidence type="ECO:0000256" key="7">
    <source>
        <dbReference type="ARBA" id="ARBA00023163"/>
    </source>
</evidence>
<reference evidence="12" key="3">
    <citation type="submission" date="2025-04" db="UniProtKB">
        <authorList>
            <consortium name="RefSeq"/>
        </authorList>
    </citation>
    <scope>IDENTIFICATION</scope>
    <source>
        <strain evidence="12">CBS 781.70</strain>
    </source>
</reference>
<evidence type="ECO:0000313" key="11">
    <source>
        <dbReference type="Proteomes" id="UP000504638"/>
    </source>
</evidence>
<keyword evidence="6" id="KW-0805">Transcription regulation</keyword>
<dbReference type="Proteomes" id="UP000504638">
    <property type="component" value="Unplaced"/>
</dbReference>
<evidence type="ECO:0000256" key="1">
    <source>
        <dbReference type="ARBA" id="ARBA00004123"/>
    </source>
</evidence>
<evidence type="ECO:0000256" key="2">
    <source>
        <dbReference type="ARBA" id="ARBA00004496"/>
    </source>
</evidence>
<dbReference type="AlphaFoldDB" id="A0A6G1FZF8"/>
<dbReference type="RefSeq" id="XP_033532886.1">
    <property type="nucleotide sequence ID" value="XM_033679730.1"/>
</dbReference>
<evidence type="ECO:0000256" key="5">
    <source>
        <dbReference type="ARBA" id="ARBA00022491"/>
    </source>
</evidence>
<dbReference type="GO" id="GO:0005634">
    <property type="term" value="C:nucleus"/>
    <property type="evidence" value="ECO:0007669"/>
    <property type="project" value="UniProtKB-SubCell"/>
</dbReference>
<gene>
    <name evidence="10 12" type="ORF">P152DRAFT_459656</name>
</gene>
<feature type="region of interest" description="Disordered" evidence="9">
    <location>
        <begin position="342"/>
        <end position="388"/>
    </location>
</feature>
<keyword evidence="11" id="KW-1185">Reference proteome</keyword>
<dbReference type="GO" id="GO:0005737">
    <property type="term" value="C:cytoplasm"/>
    <property type="evidence" value="ECO:0007669"/>
    <property type="project" value="UniProtKB-SubCell"/>
</dbReference>
<keyword evidence="4" id="KW-0963">Cytoplasm</keyword>
<reference evidence="12" key="2">
    <citation type="submission" date="2020-04" db="EMBL/GenBank/DDBJ databases">
        <authorList>
            <consortium name="NCBI Genome Project"/>
        </authorList>
    </citation>
    <scope>NUCLEOTIDE SEQUENCE</scope>
    <source>
        <strain evidence="12">CBS 781.70</strain>
    </source>
</reference>
<evidence type="ECO:0000256" key="6">
    <source>
        <dbReference type="ARBA" id="ARBA00023015"/>
    </source>
</evidence>
<organism evidence="10">
    <name type="scientific">Eremomyces bilateralis CBS 781.70</name>
    <dbReference type="NCBI Taxonomy" id="1392243"/>
    <lineage>
        <taxon>Eukaryota</taxon>
        <taxon>Fungi</taxon>
        <taxon>Dikarya</taxon>
        <taxon>Ascomycota</taxon>
        <taxon>Pezizomycotina</taxon>
        <taxon>Dothideomycetes</taxon>
        <taxon>Dothideomycetes incertae sedis</taxon>
        <taxon>Eremomycetales</taxon>
        <taxon>Eremomycetaceae</taxon>
        <taxon>Eremomyces</taxon>
    </lineage>
</organism>
<reference evidence="10 12" key="1">
    <citation type="submission" date="2020-01" db="EMBL/GenBank/DDBJ databases">
        <authorList>
            <consortium name="DOE Joint Genome Institute"/>
            <person name="Haridas S."/>
            <person name="Albert R."/>
            <person name="Binder M."/>
            <person name="Bloem J."/>
            <person name="Labutti K."/>
            <person name="Salamov A."/>
            <person name="Andreopoulos B."/>
            <person name="Baker S.E."/>
            <person name="Barry K."/>
            <person name="Bills G."/>
            <person name="Bluhm B.H."/>
            <person name="Cannon C."/>
            <person name="Castanera R."/>
            <person name="Culley D.E."/>
            <person name="Daum C."/>
            <person name="Ezra D."/>
            <person name="Gonzalez J.B."/>
            <person name="Henrissat B."/>
            <person name="Kuo A."/>
            <person name="Liang C."/>
            <person name="Lipzen A."/>
            <person name="Lutzoni F."/>
            <person name="Magnuson J."/>
            <person name="Mondo S."/>
            <person name="Nolan M."/>
            <person name="Ohm R."/>
            <person name="Pangilinan J."/>
            <person name="Park H.-J."/>
            <person name="Ramirez L."/>
            <person name="Alfaro M."/>
            <person name="Sun H."/>
            <person name="Tritt A."/>
            <person name="Yoshinaga Y."/>
            <person name="Zwiers L.-H."/>
            <person name="Turgeon B.G."/>
            <person name="Goodwin S.B."/>
            <person name="Spatafora J.W."/>
            <person name="Crous P.W."/>
            <person name="Grigoriev I.V."/>
        </authorList>
    </citation>
    <scope>NUCLEOTIDE SEQUENCE</scope>
    <source>
        <strain evidence="10 12">CBS 781.70</strain>
    </source>
</reference>
<evidence type="ECO:0000313" key="10">
    <source>
        <dbReference type="EMBL" id="KAF1811255.1"/>
    </source>
</evidence>
<dbReference type="OrthoDB" id="2163387at2759"/>
<feature type="compositionally biased region" description="Polar residues" evidence="9">
    <location>
        <begin position="148"/>
        <end position="183"/>
    </location>
</feature>
<comment type="similarity">
    <text evidence="3">Belongs to the WHI5/NRM1 family.</text>
</comment>
<evidence type="ECO:0000256" key="3">
    <source>
        <dbReference type="ARBA" id="ARBA00006922"/>
    </source>
</evidence>
<comment type="subcellular location">
    <subcellularLocation>
        <location evidence="2">Cytoplasm</location>
    </subcellularLocation>
    <subcellularLocation>
        <location evidence="1">Nucleus</location>
    </subcellularLocation>
</comment>
<evidence type="ECO:0000256" key="8">
    <source>
        <dbReference type="ARBA" id="ARBA00023242"/>
    </source>
</evidence>
<keyword evidence="5" id="KW-0678">Repressor</keyword>
<dbReference type="Pfam" id="PF08528">
    <property type="entry name" value="Whi5"/>
    <property type="match status" value="1"/>
</dbReference>
<feature type="compositionally biased region" description="Basic and acidic residues" evidence="9">
    <location>
        <begin position="359"/>
        <end position="374"/>
    </location>
</feature>
<accession>A0A6G1FZF8</accession>
<evidence type="ECO:0000256" key="4">
    <source>
        <dbReference type="ARBA" id="ARBA00022490"/>
    </source>
</evidence>
<feature type="compositionally biased region" description="Pro residues" evidence="9">
    <location>
        <begin position="231"/>
        <end position="240"/>
    </location>
</feature>
<protein>
    <submittedName>
        <fullName evidence="10 12">Uncharacterized protein</fullName>
    </submittedName>
</protein>
<dbReference type="GeneID" id="54420300"/>
<sequence>MAAMASSERLEQPAEVANKVLRRAQVSKMTRALQNRLALANVKIQHGWQNMSLDSIEPKVDLELKRKRPASSRDVMSDCSSSISDRYYPVGMLDSSPLGGPMFSDDLPRSGSTINGSNKRKKFYNPDQLRRPVSSSHTRTKVRAGHTKVSTWKSSYQLAQSSPSLPNRHSSFPTQPVRSNISFASMPRDATPTSVCSSETDDEDLPVLSFNAGSAGGPRVPKLQIRSSPPARSPRTPPPGFSRSSRLHSRPFTEPRAPQQDAADLLMYLAASPSPAQPNHSTSNIRTPRVNAPSTPPPKQTPLPSTMMSTPGGNPASFLGFGSQTPNAVNFEDFLHFTPSPAQAAWKTPSGKTPGRRRVNFDHRTMDEGKERPKGLGMELGGELPTSK</sequence>
<evidence type="ECO:0000256" key="9">
    <source>
        <dbReference type="SAM" id="MobiDB-lite"/>
    </source>
</evidence>
<keyword evidence="8" id="KW-0539">Nucleus</keyword>
<name>A0A6G1FZF8_9PEZI</name>
<evidence type="ECO:0000313" key="12">
    <source>
        <dbReference type="RefSeq" id="XP_033532886.1"/>
    </source>
</evidence>
<dbReference type="PANTHER" id="PTHR40468">
    <property type="entry name" value="YALI0A15257P"/>
    <property type="match status" value="1"/>
</dbReference>
<feature type="region of interest" description="Disordered" evidence="9">
    <location>
        <begin position="272"/>
        <end position="307"/>
    </location>
</feature>